<evidence type="ECO:0000256" key="1">
    <source>
        <dbReference type="ARBA" id="ARBA00022723"/>
    </source>
</evidence>
<dbReference type="OrthoDB" id="6132182at2759"/>
<dbReference type="PANTHER" id="PTHR11474:SF116">
    <property type="entry name" value="TYROSINASE"/>
    <property type="match status" value="1"/>
</dbReference>
<keyword evidence="2" id="KW-0732">Signal</keyword>
<reference evidence="5" key="1">
    <citation type="journal article" date="2017" name="Nat. Microbiol.">
        <title>Global analysis of biosynthetic gene clusters reveals vast potential of secondary metabolite production in Penicillium species.</title>
        <authorList>
            <person name="Nielsen J.C."/>
            <person name="Grijseels S."/>
            <person name="Prigent S."/>
            <person name="Ji B."/>
            <person name="Dainat J."/>
            <person name="Nielsen K.F."/>
            <person name="Frisvad J.C."/>
            <person name="Workman M."/>
            <person name="Nielsen J."/>
        </authorList>
    </citation>
    <scope>NUCLEOTIDE SEQUENCE [LARGE SCALE GENOMIC DNA]</scope>
    <source>
        <strain evidence="5">IBT 14082</strain>
    </source>
</reference>
<dbReference type="PRINTS" id="PR00092">
    <property type="entry name" value="TYROSINASE"/>
</dbReference>
<dbReference type="GO" id="GO:0046872">
    <property type="term" value="F:metal ion binding"/>
    <property type="evidence" value="ECO:0007669"/>
    <property type="project" value="UniProtKB-KW"/>
</dbReference>
<keyword evidence="1" id="KW-0479">Metal-binding</keyword>
<dbReference type="SUPFAM" id="SSF48056">
    <property type="entry name" value="Di-copper centre-containing domain"/>
    <property type="match status" value="1"/>
</dbReference>
<dbReference type="Pfam" id="PF00264">
    <property type="entry name" value="Tyrosinase"/>
    <property type="match status" value="1"/>
</dbReference>
<feature type="chain" id="PRO_5013116671" description="Tyrosinase copper-binding domain-containing protein" evidence="2">
    <location>
        <begin position="19"/>
        <end position="410"/>
    </location>
</feature>
<dbReference type="Proteomes" id="UP000191342">
    <property type="component" value="Unassembled WGS sequence"/>
</dbReference>
<evidence type="ECO:0000313" key="5">
    <source>
        <dbReference type="Proteomes" id="UP000191342"/>
    </source>
</evidence>
<proteinExistence type="predicted"/>
<evidence type="ECO:0000256" key="2">
    <source>
        <dbReference type="SAM" id="SignalP"/>
    </source>
</evidence>
<dbReference type="EMBL" id="MLQL01000005">
    <property type="protein sequence ID" value="OQE28031.1"/>
    <property type="molecule type" value="Genomic_DNA"/>
</dbReference>
<protein>
    <recommendedName>
        <fullName evidence="3">Tyrosinase copper-binding domain-containing protein</fullName>
    </recommendedName>
</protein>
<name>A0A1V6TP23_9EURO</name>
<feature type="domain" description="Tyrosinase copper-binding" evidence="3">
    <location>
        <begin position="332"/>
        <end position="343"/>
    </location>
</feature>
<sequence length="410" mass="44264">MVGVSILTLGALFAQACAMPAATESAVASAATPTAASTSLPVAESQLGDLAGLAYNSSMNSVSSDSDIEKRGGCSLSNLRIRRDWRAFSTKQKKSYINSILCLQELPSLTPSDKAPGARSRYDDFVATHINQTTGIHYTGTFLAWHRYYIWNFEEAMRNECGYTGDFPYWNWGSDAANLEKSQVFDGSDTSMSGNGAYTESTGDIQLSLGTYPVIHLPTGTGGGCVTSGPFKDYSVNLGPVALMLPGGETESTANPLAYNPRCLKRDLSSKIVQDYANFTAIVDLILRHDNIYDFQMNMQGVPGSGNIGVHGGGHYSMGGDPSRDVFVSPGDPAFWLHHGMIDRTWWIWQNLDPRKRLNAISGTGTFLNGPPSPNTTLDTLVDIGYAGGETVAMRDIMSTISGPFCYIYL</sequence>
<evidence type="ECO:0000259" key="3">
    <source>
        <dbReference type="PROSITE" id="PS00498"/>
    </source>
</evidence>
<dbReference type="InterPro" id="IPR002227">
    <property type="entry name" value="Tyrosinase_Cu-bd"/>
</dbReference>
<dbReference type="PANTHER" id="PTHR11474">
    <property type="entry name" value="TYROSINASE FAMILY MEMBER"/>
    <property type="match status" value="1"/>
</dbReference>
<dbReference type="InterPro" id="IPR050316">
    <property type="entry name" value="Tyrosinase/Hemocyanin"/>
</dbReference>
<comment type="caution">
    <text evidence="4">The sequence shown here is derived from an EMBL/GenBank/DDBJ whole genome shotgun (WGS) entry which is preliminary data.</text>
</comment>
<keyword evidence="5" id="KW-1185">Reference proteome</keyword>
<evidence type="ECO:0000313" key="4">
    <source>
        <dbReference type="EMBL" id="OQE28031.1"/>
    </source>
</evidence>
<dbReference type="PROSITE" id="PS00498">
    <property type="entry name" value="TYROSINASE_2"/>
    <property type="match status" value="1"/>
</dbReference>
<dbReference type="InterPro" id="IPR008922">
    <property type="entry name" value="Di-copper_centre_dom_sf"/>
</dbReference>
<dbReference type="GO" id="GO:0016491">
    <property type="term" value="F:oxidoreductase activity"/>
    <property type="evidence" value="ECO:0007669"/>
    <property type="project" value="InterPro"/>
</dbReference>
<dbReference type="AlphaFoldDB" id="A0A1V6TP23"/>
<gene>
    <name evidence="4" type="ORF">PENFLA_c005G01203</name>
</gene>
<organism evidence="4 5">
    <name type="scientific">Penicillium flavigenum</name>
    <dbReference type="NCBI Taxonomy" id="254877"/>
    <lineage>
        <taxon>Eukaryota</taxon>
        <taxon>Fungi</taxon>
        <taxon>Dikarya</taxon>
        <taxon>Ascomycota</taxon>
        <taxon>Pezizomycotina</taxon>
        <taxon>Eurotiomycetes</taxon>
        <taxon>Eurotiomycetidae</taxon>
        <taxon>Eurotiales</taxon>
        <taxon>Aspergillaceae</taxon>
        <taxon>Penicillium</taxon>
    </lineage>
</organism>
<dbReference type="Gene3D" id="1.10.1280.10">
    <property type="entry name" value="Di-copper center containing domain from catechol oxidase"/>
    <property type="match status" value="1"/>
</dbReference>
<dbReference type="STRING" id="254877.A0A1V6TP23"/>
<accession>A0A1V6TP23</accession>
<feature type="signal peptide" evidence="2">
    <location>
        <begin position="1"/>
        <end position="18"/>
    </location>
</feature>